<dbReference type="PANTHER" id="PTHR18964">
    <property type="entry name" value="ROK (REPRESSOR, ORF, KINASE) FAMILY"/>
    <property type="match status" value="1"/>
</dbReference>
<dbReference type="GO" id="GO:0003700">
    <property type="term" value="F:DNA-binding transcription factor activity"/>
    <property type="evidence" value="ECO:0007669"/>
    <property type="project" value="InterPro"/>
</dbReference>
<dbReference type="InterPro" id="IPR043129">
    <property type="entry name" value="ATPase_NBD"/>
</dbReference>
<dbReference type="Pfam" id="PF00480">
    <property type="entry name" value="ROK"/>
    <property type="match status" value="1"/>
</dbReference>
<evidence type="ECO:0000256" key="2">
    <source>
        <dbReference type="SAM" id="MobiDB-lite"/>
    </source>
</evidence>
<dbReference type="EMBL" id="LJIW01000002">
    <property type="protein sequence ID" value="PNG90787.1"/>
    <property type="molecule type" value="Genomic_DNA"/>
</dbReference>
<dbReference type="InterPro" id="IPR000835">
    <property type="entry name" value="HTH_MarR-typ"/>
</dbReference>
<evidence type="ECO:0000313" key="4">
    <source>
        <dbReference type="EMBL" id="PNG90787.1"/>
    </source>
</evidence>
<evidence type="ECO:0000259" key="3">
    <source>
        <dbReference type="Pfam" id="PF12802"/>
    </source>
</evidence>
<name>A0A2J7YRX7_STRMQ</name>
<dbReference type="Gene3D" id="3.30.420.40">
    <property type="match status" value="2"/>
</dbReference>
<comment type="caution">
    <text evidence="4">The sequence shown here is derived from an EMBL/GenBank/DDBJ whole genome shotgun (WGS) entry which is preliminary data.</text>
</comment>
<organism evidence="4 5">
    <name type="scientific">Streptomyces malaysiensis</name>
    <dbReference type="NCBI Taxonomy" id="92644"/>
    <lineage>
        <taxon>Bacteria</taxon>
        <taxon>Bacillati</taxon>
        <taxon>Actinomycetota</taxon>
        <taxon>Actinomycetes</taxon>
        <taxon>Kitasatosporales</taxon>
        <taxon>Streptomycetaceae</taxon>
        <taxon>Streptomyces</taxon>
        <taxon>Streptomyces violaceusniger group</taxon>
    </lineage>
</organism>
<evidence type="ECO:0000313" key="5">
    <source>
        <dbReference type="Proteomes" id="UP000236520"/>
    </source>
</evidence>
<gene>
    <name evidence="4" type="ORF">SMF913_26252</name>
</gene>
<reference evidence="4 5" key="1">
    <citation type="submission" date="2015-09" db="EMBL/GenBank/DDBJ databases">
        <title>Genome sequence, genome mining and natural product profiling of a biocontrol bacterium Streptomyces malaysiensis F913.</title>
        <authorList>
            <person name="Xu Y."/>
            <person name="Wei J."/>
            <person name="Xie J."/>
            <person name="Li T."/>
            <person name="Zhou Z."/>
        </authorList>
    </citation>
    <scope>NUCLEOTIDE SEQUENCE [LARGE SCALE GENOMIC DNA]</scope>
    <source>
        <strain evidence="4 5">F913</strain>
    </source>
</reference>
<dbReference type="SUPFAM" id="SSF53067">
    <property type="entry name" value="Actin-like ATPase domain"/>
    <property type="match status" value="1"/>
</dbReference>
<accession>A0A2J7YRX7</accession>
<dbReference type="Pfam" id="PF12802">
    <property type="entry name" value="MarR_2"/>
    <property type="match status" value="1"/>
</dbReference>
<evidence type="ECO:0000256" key="1">
    <source>
        <dbReference type="ARBA" id="ARBA00006479"/>
    </source>
</evidence>
<dbReference type="PANTHER" id="PTHR18964:SF149">
    <property type="entry name" value="BIFUNCTIONAL UDP-N-ACETYLGLUCOSAMINE 2-EPIMERASE_N-ACETYLMANNOSAMINE KINASE"/>
    <property type="match status" value="1"/>
</dbReference>
<dbReference type="Gene3D" id="1.10.10.10">
    <property type="entry name" value="Winged helix-like DNA-binding domain superfamily/Winged helix DNA-binding domain"/>
    <property type="match status" value="1"/>
</dbReference>
<keyword evidence="5" id="KW-1185">Reference proteome</keyword>
<comment type="similarity">
    <text evidence="1">Belongs to the ROK (NagC/XylR) family.</text>
</comment>
<feature type="region of interest" description="Disordered" evidence="2">
    <location>
        <begin position="1"/>
        <end position="20"/>
    </location>
</feature>
<protein>
    <recommendedName>
        <fullName evidence="3">HTH marR-type domain-containing protein</fullName>
    </recommendedName>
</protein>
<dbReference type="CDD" id="cd24076">
    <property type="entry name" value="ASKHA_ATPase_ROK_BsXylR-like"/>
    <property type="match status" value="1"/>
</dbReference>
<sequence length="448" mass="45563">MSYQPPGVVPARHNERIGRSDERRRIQVAAPLPNTQQAMRRRNLSLVLHAVAAHGPLSRASVAARVGLTRAAVSTLVDELIRDGLLVELGPSRPGTVGRPGSALQLNEHGPAGLGAEIGVDHLAVCAVDLAGRVRARTEAASANRDCAPAPVLTQLSALVRQVAAEAELGGLRPVGLAVAVPGLVARGSSLVVRAPNLGWEGVDIGPELRAALPGLPVTVDNEANLGALAELWRGGHDPAPQDFMHVSAEIGIGAAVVLDGQLLRGTHGFAGELGHVPVRPEGPECACGGRGCLEQYAGEEAVLRASGLSPEEAAAEHPGPGGRIAVLAVRAAIGDQPTRRALRDAGAALGIALAGAVNLLDPEKVVLGGALTPLAPWLLPALERELGRRVADPARPGSGAVTVSRLGPDGPLLGAANSVVQAVLDDPAGFRDPAGAGEPPGIRGSDA</sequence>
<dbReference type="InterPro" id="IPR000600">
    <property type="entry name" value="ROK"/>
</dbReference>
<dbReference type="InterPro" id="IPR036388">
    <property type="entry name" value="WH-like_DNA-bd_sf"/>
</dbReference>
<dbReference type="InterPro" id="IPR036390">
    <property type="entry name" value="WH_DNA-bd_sf"/>
</dbReference>
<feature type="domain" description="HTH marR-type" evidence="3">
    <location>
        <begin position="46"/>
        <end position="87"/>
    </location>
</feature>
<dbReference type="Proteomes" id="UP000236520">
    <property type="component" value="Unassembled WGS sequence"/>
</dbReference>
<proteinExistence type="inferred from homology"/>
<dbReference type="AlphaFoldDB" id="A0A2J7YRX7"/>
<dbReference type="SUPFAM" id="SSF46785">
    <property type="entry name" value="Winged helix' DNA-binding domain"/>
    <property type="match status" value="1"/>
</dbReference>